<name>A0A9N9C901_9GLOM</name>
<organism evidence="1 2">
    <name type="scientific">Ambispora leptoticha</name>
    <dbReference type="NCBI Taxonomy" id="144679"/>
    <lineage>
        <taxon>Eukaryota</taxon>
        <taxon>Fungi</taxon>
        <taxon>Fungi incertae sedis</taxon>
        <taxon>Mucoromycota</taxon>
        <taxon>Glomeromycotina</taxon>
        <taxon>Glomeromycetes</taxon>
        <taxon>Archaeosporales</taxon>
        <taxon>Ambisporaceae</taxon>
        <taxon>Ambispora</taxon>
    </lineage>
</organism>
<dbReference type="EMBL" id="CAJVPS010003824">
    <property type="protein sequence ID" value="CAG8594951.1"/>
    <property type="molecule type" value="Genomic_DNA"/>
</dbReference>
<sequence length="184" mass="22221">MRPEQNYEIYIESEHEYEESDNDYMEGDTLFDSCSEIFDDVYNSEVEQKAYEEETYKELCDGFTKENTPPEFFQNLRERVNPILDLKKQLRILTYKIDNNERFTTCQLLEQELKMHHSFEVAFPGDIDDHPDKEWKVFSDYLDDVRLAVEDLCSLLNYGQLCWHSHWPHITPLEHEDEKIEFEE</sequence>
<protein>
    <submittedName>
        <fullName evidence="1">6757_t:CDS:1</fullName>
    </submittedName>
</protein>
<reference evidence="1" key="1">
    <citation type="submission" date="2021-06" db="EMBL/GenBank/DDBJ databases">
        <authorList>
            <person name="Kallberg Y."/>
            <person name="Tangrot J."/>
            <person name="Rosling A."/>
        </authorList>
    </citation>
    <scope>NUCLEOTIDE SEQUENCE</scope>
    <source>
        <strain evidence="1">FL130A</strain>
    </source>
</reference>
<keyword evidence="2" id="KW-1185">Reference proteome</keyword>
<dbReference type="Proteomes" id="UP000789508">
    <property type="component" value="Unassembled WGS sequence"/>
</dbReference>
<comment type="caution">
    <text evidence="1">The sequence shown here is derived from an EMBL/GenBank/DDBJ whole genome shotgun (WGS) entry which is preliminary data.</text>
</comment>
<evidence type="ECO:0000313" key="2">
    <source>
        <dbReference type="Proteomes" id="UP000789508"/>
    </source>
</evidence>
<accession>A0A9N9C901</accession>
<dbReference type="OrthoDB" id="2456095at2759"/>
<evidence type="ECO:0000313" key="1">
    <source>
        <dbReference type="EMBL" id="CAG8594951.1"/>
    </source>
</evidence>
<dbReference type="AlphaFoldDB" id="A0A9N9C901"/>
<proteinExistence type="predicted"/>
<gene>
    <name evidence="1" type="ORF">ALEPTO_LOCUS7874</name>
</gene>